<dbReference type="SMART" id="SM00487">
    <property type="entry name" value="DEXDc"/>
    <property type="match status" value="1"/>
</dbReference>
<feature type="domain" description="Helicase ATP-binding" evidence="10">
    <location>
        <begin position="41"/>
        <end position="225"/>
    </location>
</feature>
<dbReference type="EMBL" id="BDGG01000002">
    <property type="protein sequence ID" value="GAU94252.1"/>
    <property type="molecule type" value="Genomic_DNA"/>
</dbReference>
<dbReference type="CDD" id="cd18787">
    <property type="entry name" value="SF2_C_DEAD"/>
    <property type="match status" value="1"/>
</dbReference>
<dbReference type="AlphaFoldDB" id="A0A1D1V2R0"/>
<dbReference type="PROSITE" id="PS51192">
    <property type="entry name" value="HELICASE_ATP_BIND_1"/>
    <property type="match status" value="1"/>
</dbReference>
<evidence type="ECO:0000256" key="3">
    <source>
        <dbReference type="ARBA" id="ARBA00022806"/>
    </source>
</evidence>
<keyword evidence="2 7" id="KW-0378">Hydrolase</keyword>
<dbReference type="Pfam" id="PF00270">
    <property type="entry name" value="DEAD"/>
    <property type="match status" value="1"/>
</dbReference>
<evidence type="ECO:0000313" key="14">
    <source>
        <dbReference type="Proteomes" id="UP000186922"/>
    </source>
</evidence>
<dbReference type="CDD" id="cd17960">
    <property type="entry name" value="DEADc_DDX55"/>
    <property type="match status" value="1"/>
</dbReference>
<feature type="region of interest" description="Disordered" evidence="9">
    <location>
        <begin position="582"/>
        <end position="604"/>
    </location>
</feature>
<organism evidence="13 14">
    <name type="scientific">Ramazzottius varieornatus</name>
    <name type="common">Water bear</name>
    <name type="synonym">Tardigrade</name>
    <dbReference type="NCBI Taxonomy" id="947166"/>
    <lineage>
        <taxon>Eukaryota</taxon>
        <taxon>Metazoa</taxon>
        <taxon>Ecdysozoa</taxon>
        <taxon>Tardigrada</taxon>
        <taxon>Eutardigrada</taxon>
        <taxon>Parachela</taxon>
        <taxon>Hypsibioidea</taxon>
        <taxon>Ramazzottiidae</taxon>
        <taxon>Ramazzottius</taxon>
    </lineage>
</organism>
<feature type="domain" description="Helicase C-terminal" evidence="11">
    <location>
        <begin position="251"/>
        <end position="403"/>
    </location>
</feature>
<dbReference type="InterPro" id="IPR000629">
    <property type="entry name" value="RNA-helicase_DEAD-box_CS"/>
</dbReference>
<name>A0A1D1V2R0_RAMVA</name>
<evidence type="ECO:0000256" key="2">
    <source>
        <dbReference type="ARBA" id="ARBA00022801"/>
    </source>
</evidence>
<keyword evidence="3 7" id="KW-0347">Helicase</keyword>
<dbReference type="GO" id="GO:0003723">
    <property type="term" value="F:RNA binding"/>
    <property type="evidence" value="ECO:0007669"/>
    <property type="project" value="UniProtKB-UniRule"/>
</dbReference>
<accession>A0A1D1V2R0</accession>
<evidence type="ECO:0000256" key="7">
    <source>
        <dbReference type="RuleBase" id="RU000492"/>
    </source>
</evidence>
<evidence type="ECO:0000259" key="10">
    <source>
        <dbReference type="PROSITE" id="PS51192"/>
    </source>
</evidence>
<evidence type="ECO:0000259" key="11">
    <source>
        <dbReference type="PROSITE" id="PS51194"/>
    </source>
</evidence>
<dbReference type="InterPro" id="IPR014001">
    <property type="entry name" value="Helicase_ATP-bd"/>
</dbReference>
<comment type="caution">
    <text evidence="13">The sequence shown here is derived from an EMBL/GenBank/DDBJ whole genome shotgun (WGS) entry which is preliminary data.</text>
</comment>
<dbReference type="GO" id="GO:0005524">
    <property type="term" value="F:ATP binding"/>
    <property type="evidence" value="ECO:0007669"/>
    <property type="project" value="UniProtKB-UniRule"/>
</dbReference>
<keyword evidence="5 8" id="KW-0694">RNA-binding</keyword>
<dbReference type="OrthoDB" id="7396459at2759"/>
<keyword evidence="14" id="KW-1185">Reference proteome</keyword>
<dbReference type="PROSITE" id="PS51194">
    <property type="entry name" value="HELICASE_CTER"/>
    <property type="match status" value="1"/>
</dbReference>
<dbReference type="GO" id="GO:0016887">
    <property type="term" value="F:ATP hydrolysis activity"/>
    <property type="evidence" value="ECO:0007669"/>
    <property type="project" value="RHEA"/>
</dbReference>
<dbReference type="SMART" id="SM00490">
    <property type="entry name" value="HELICc"/>
    <property type="match status" value="1"/>
</dbReference>
<dbReference type="SUPFAM" id="SSF52540">
    <property type="entry name" value="P-loop containing nucleoside triphosphate hydrolases"/>
    <property type="match status" value="1"/>
</dbReference>
<dbReference type="Proteomes" id="UP000186922">
    <property type="component" value="Unassembled WGS sequence"/>
</dbReference>
<comment type="catalytic activity">
    <reaction evidence="8">
        <text>ATP + H2O = ADP + phosphate + H(+)</text>
        <dbReference type="Rhea" id="RHEA:13065"/>
        <dbReference type="ChEBI" id="CHEBI:15377"/>
        <dbReference type="ChEBI" id="CHEBI:15378"/>
        <dbReference type="ChEBI" id="CHEBI:30616"/>
        <dbReference type="ChEBI" id="CHEBI:43474"/>
        <dbReference type="ChEBI" id="CHEBI:456216"/>
        <dbReference type="EC" id="3.6.4.13"/>
    </reaction>
</comment>
<evidence type="ECO:0000256" key="4">
    <source>
        <dbReference type="ARBA" id="ARBA00022840"/>
    </source>
</evidence>
<evidence type="ECO:0000259" key="12">
    <source>
        <dbReference type="PROSITE" id="PS51195"/>
    </source>
</evidence>
<dbReference type="InterPro" id="IPR011545">
    <property type="entry name" value="DEAD/DEAH_box_helicase_dom"/>
</dbReference>
<dbReference type="InterPro" id="IPR027417">
    <property type="entry name" value="P-loop_NTPase"/>
</dbReference>
<feature type="domain" description="DEAD-box RNA helicase Q" evidence="12">
    <location>
        <begin position="9"/>
        <end position="38"/>
    </location>
</feature>
<dbReference type="PANTHER" id="PTHR24031">
    <property type="entry name" value="RNA HELICASE"/>
    <property type="match status" value="1"/>
</dbReference>
<dbReference type="InterPro" id="IPR001650">
    <property type="entry name" value="Helicase_C-like"/>
</dbReference>
<dbReference type="Pfam" id="PF13959">
    <property type="entry name" value="CTE_SPB4"/>
    <property type="match status" value="1"/>
</dbReference>
<evidence type="ECO:0000256" key="8">
    <source>
        <dbReference type="RuleBase" id="RU365068"/>
    </source>
</evidence>
<evidence type="ECO:0000256" key="6">
    <source>
        <dbReference type="PROSITE-ProRule" id="PRU00552"/>
    </source>
</evidence>
<dbReference type="GO" id="GO:0003724">
    <property type="term" value="F:RNA helicase activity"/>
    <property type="evidence" value="ECO:0007669"/>
    <property type="project" value="UniProtKB-EC"/>
</dbReference>
<dbReference type="Pfam" id="PF00271">
    <property type="entry name" value="Helicase_C"/>
    <property type="match status" value="1"/>
</dbReference>
<dbReference type="EC" id="3.6.4.13" evidence="8"/>
<dbReference type="PROSITE" id="PS00039">
    <property type="entry name" value="DEAD_ATP_HELICASE"/>
    <property type="match status" value="1"/>
</dbReference>
<proteinExistence type="inferred from homology"/>
<evidence type="ECO:0000256" key="5">
    <source>
        <dbReference type="ARBA" id="ARBA00022884"/>
    </source>
</evidence>
<dbReference type="Gene3D" id="3.40.50.300">
    <property type="entry name" value="P-loop containing nucleotide triphosphate hydrolases"/>
    <property type="match status" value="2"/>
</dbReference>
<reference evidence="13 14" key="1">
    <citation type="journal article" date="2016" name="Nat. Commun.">
        <title>Extremotolerant tardigrade genome and improved radiotolerance of human cultured cells by tardigrade-unique protein.</title>
        <authorList>
            <person name="Hashimoto T."/>
            <person name="Horikawa D.D."/>
            <person name="Saito Y."/>
            <person name="Kuwahara H."/>
            <person name="Kozuka-Hata H."/>
            <person name="Shin-I T."/>
            <person name="Minakuchi Y."/>
            <person name="Ohishi K."/>
            <person name="Motoyama A."/>
            <person name="Aizu T."/>
            <person name="Enomoto A."/>
            <person name="Kondo K."/>
            <person name="Tanaka S."/>
            <person name="Hara Y."/>
            <person name="Koshikawa S."/>
            <person name="Sagara H."/>
            <person name="Miura T."/>
            <person name="Yokobori S."/>
            <person name="Miyagawa K."/>
            <person name="Suzuki Y."/>
            <person name="Kubo T."/>
            <person name="Oyama M."/>
            <person name="Kohara Y."/>
            <person name="Fujiyama A."/>
            <person name="Arakawa K."/>
            <person name="Katayama T."/>
            <person name="Toyoda A."/>
            <person name="Kunieda T."/>
        </authorList>
    </citation>
    <scope>NUCLEOTIDE SEQUENCE [LARGE SCALE GENOMIC DNA]</scope>
    <source>
        <strain evidence="13 14">YOKOZUNA-1</strain>
    </source>
</reference>
<evidence type="ECO:0000256" key="1">
    <source>
        <dbReference type="ARBA" id="ARBA00022741"/>
    </source>
</evidence>
<dbReference type="STRING" id="947166.A0A1D1V2R0"/>
<comment type="similarity">
    <text evidence="7">Belongs to the DEAD box helicase family.</text>
</comment>
<dbReference type="InterPro" id="IPR025313">
    <property type="entry name" value="SPB4-like_CTE"/>
</dbReference>
<evidence type="ECO:0000256" key="9">
    <source>
        <dbReference type="SAM" id="MobiDB-lite"/>
    </source>
</evidence>
<dbReference type="SMART" id="SM01178">
    <property type="entry name" value="DUF4217"/>
    <property type="match status" value="1"/>
</dbReference>
<keyword evidence="1 7" id="KW-0547">Nucleotide-binding</keyword>
<comment type="function">
    <text evidence="8">RNA helicase.</text>
</comment>
<gene>
    <name evidence="13" type="primary">RvY_06063-1</name>
    <name evidence="13" type="synonym">RvY_06063.1</name>
    <name evidence="13" type="ORF">RvY_06063</name>
</gene>
<keyword evidence="4 7" id="KW-0067">ATP-binding</keyword>
<sequence>MALSEDPAKLFSDLKINANLLKALLDEFGFNKLTPVQAATIPQFLNHKDVIVEAVTGSGKTISFLVPVLEMLNRRPDPLRKHDIGAVILSPTRELALQTTEVLNRLLKFTDFCCSSWIGGRSASKDVEDFSANGGHIIVATPGRFLDLLENHSTKGKYDLRVSLKALEVLVLDEADRLLEMGFELTLTSILTYLPKQRRTGMFSATQTTELKQLIRTGMRNPVVIKVQEKEHLRTPTGLTSFYTIQTADTKLDNLVAFLRAHRQSKHLLFFATCDCVNYFSALLEDVFKKWKILSLHRKLKHKRQAIFQEFSALKSGVLVCTDVVARGIDWPDIDWVIQYDIPKSAAVYVHRCGRTARIGGKVGRSLLYLLPNEEPYVEFIKRNQQVSLLPFGKITLQSASSNSPPEVNTSERLKKLALKDKAMFEKGVRAFVSYVRAYGQHECSIICRTYDLDLGALATGFGLLKLPRMPELKDYQVSDKFQETEVDIRNLHYKDKSREKQRRENALKPPKEKPFKTRTEAFSIAKAKRLHTKERRLVKVIQRKKKTEDFKEDELEDLASDLRLIKKLRLKKISKDRFNKNFAAGDSEGEEDEIDQGISQALS</sequence>
<evidence type="ECO:0000313" key="13">
    <source>
        <dbReference type="EMBL" id="GAU94252.1"/>
    </source>
</evidence>
<dbReference type="PROSITE" id="PS51195">
    <property type="entry name" value="Q_MOTIF"/>
    <property type="match status" value="1"/>
</dbReference>
<feature type="short sequence motif" description="Q motif" evidence="6">
    <location>
        <begin position="9"/>
        <end position="38"/>
    </location>
</feature>
<protein>
    <recommendedName>
        <fullName evidence="8">ATP-dependent RNA helicase</fullName>
        <ecNumber evidence="8">3.6.4.13</ecNumber>
    </recommendedName>
</protein>
<comment type="domain">
    <text evidence="8">The Q motif is unique to and characteristic of the DEAD box family of RNA helicases and controls ATP binding and hydrolysis.</text>
</comment>
<dbReference type="InterPro" id="IPR014014">
    <property type="entry name" value="RNA_helicase_DEAD_Q_motif"/>
</dbReference>